<organism evidence="2">
    <name type="scientific">Paenibacillus sp. SYP-B3998</name>
    <dbReference type="NCBI Taxonomy" id="2678564"/>
    <lineage>
        <taxon>Bacteria</taxon>
        <taxon>Bacillati</taxon>
        <taxon>Bacillota</taxon>
        <taxon>Bacilli</taxon>
        <taxon>Bacillales</taxon>
        <taxon>Paenibacillaceae</taxon>
        <taxon>Paenibacillus</taxon>
    </lineage>
</organism>
<sequence length="381" mass="42534">MHIVCFTGTRADYGILRPALRELDQDPRFCLELVVTGMHLLPEYGETIREIEKDVFAVIATPSILLKGDSLEAMSKSAGLGILYFSDILQRSKPDCVLLLGDRIEILSAAIAAHYQNIGIVHLHGGEQSGSADDAVRHAISKFAHLHFVASLKAKQHLLRLGEADWRIVPIGSLRKQQIERIRNLKDATACLWSEAFGIHSPRSKILLCIHPDSKDPLNYEEQINSVLNALRPYACESDIYVIGPNSDSGGSLFREKLLAFVNEHPLARYIPSIPDDQFLFLMSNVDLMIGNSSSAIIESPFFHLTAINIGNRQQGRESADNVISIPFDTVAIQQAIHLQLNTKDSLQCANPYDLCENPEREFIEQLARFASRLDIWEKSP</sequence>
<dbReference type="AlphaFoldDB" id="A0A6G4A2F8"/>
<gene>
    <name evidence="2" type="primary">neuC</name>
    <name evidence="2" type="ORF">GK047_21155</name>
</gene>
<protein>
    <submittedName>
        <fullName evidence="2">UDP-N-acetylglucosamine 2-epimerase (Hydrolyzing)</fullName>
        <ecNumber evidence="2">3.2.1.183</ecNumber>
    </submittedName>
</protein>
<dbReference type="RefSeq" id="WP_163951428.1">
    <property type="nucleotide sequence ID" value="NZ_JAAIKC010000009.1"/>
</dbReference>
<dbReference type="GO" id="GO:0004553">
    <property type="term" value="F:hydrolase activity, hydrolyzing O-glycosyl compounds"/>
    <property type="evidence" value="ECO:0007669"/>
    <property type="project" value="InterPro"/>
</dbReference>
<evidence type="ECO:0000313" key="2">
    <source>
        <dbReference type="EMBL" id="NEW08510.1"/>
    </source>
</evidence>
<name>A0A6G4A2F8_9BACL</name>
<accession>A0A6G4A2F8</accession>
<dbReference type="NCBIfam" id="TIGR03568">
    <property type="entry name" value="NeuC_NnaA"/>
    <property type="match status" value="1"/>
</dbReference>
<dbReference type="InterPro" id="IPR020004">
    <property type="entry name" value="UDP-GlcNAc_Epase"/>
</dbReference>
<dbReference type="EMBL" id="JAAIKC010000009">
    <property type="protein sequence ID" value="NEW08510.1"/>
    <property type="molecule type" value="Genomic_DNA"/>
</dbReference>
<keyword evidence="2" id="KW-0326">Glycosidase</keyword>
<evidence type="ECO:0000259" key="1">
    <source>
        <dbReference type="Pfam" id="PF02350"/>
    </source>
</evidence>
<dbReference type="Gene3D" id="3.40.50.2000">
    <property type="entry name" value="Glycogen Phosphorylase B"/>
    <property type="match status" value="2"/>
</dbReference>
<dbReference type="Pfam" id="PF02350">
    <property type="entry name" value="Epimerase_2"/>
    <property type="match status" value="1"/>
</dbReference>
<dbReference type="InterPro" id="IPR029767">
    <property type="entry name" value="WecB-like"/>
</dbReference>
<dbReference type="EC" id="3.2.1.183" evidence="2"/>
<dbReference type="SUPFAM" id="SSF53756">
    <property type="entry name" value="UDP-Glycosyltransferase/glycogen phosphorylase"/>
    <property type="match status" value="1"/>
</dbReference>
<dbReference type="InterPro" id="IPR003331">
    <property type="entry name" value="UDP_GlcNAc_Epimerase_2_dom"/>
</dbReference>
<dbReference type="PANTHER" id="PTHR43174:SF3">
    <property type="entry name" value="UDP-N-ACETYLGLUCOSAMINE 2-EPIMERASE"/>
    <property type="match status" value="1"/>
</dbReference>
<dbReference type="PANTHER" id="PTHR43174">
    <property type="entry name" value="UDP-N-ACETYLGLUCOSAMINE 2-EPIMERASE"/>
    <property type="match status" value="1"/>
</dbReference>
<comment type="caution">
    <text evidence="2">The sequence shown here is derived from an EMBL/GenBank/DDBJ whole genome shotgun (WGS) entry which is preliminary data.</text>
</comment>
<reference evidence="2" key="1">
    <citation type="submission" date="2020-02" db="EMBL/GenBank/DDBJ databases">
        <authorList>
            <person name="Shen X.-R."/>
            <person name="Zhang Y.-X."/>
        </authorList>
    </citation>
    <scope>NUCLEOTIDE SEQUENCE</scope>
    <source>
        <strain evidence="2">SYP-B3998</strain>
    </source>
</reference>
<feature type="domain" description="UDP-N-acetylglucosamine 2-epimerase" evidence="1">
    <location>
        <begin position="21"/>
        <end position="353"/>
    </location>
</feature>
<dbReference type="GO" id="GO:0006047">
    <property type="term" value="P:UDP-N-acetylglucosamine metabolic process"/>
    <property type="evidence" value="ECO:0007669"/>
    <property type="project" value="InterPro"/>
</dbReference>
<proteinExistence type="predicted"/>
<keyword evidence="2" id="KW-0378">Hydrolase</keyword>